<evidence type="ECO:0000313" key="5">
    <source>
        <dbReference type="EMBL" id="ALU11741.1"/>
    </source>
</evidence>
<protein>
    <recommendedName>
        <fullName evidence="4">Small ribosomal subunit protein eS17</fullName>
    </recommendedName>
</protein>
<dbReference type="STRING" id="940295.EYM_04285"/>
<dbReference type="SUPFAM" id="SSF116820">
    <property type="entry name" value="Rps17e-like"/>
    <property type="match status" value="1"/>
</dbReference>
<organism evidence="5 6">
    <name type="scientific">Ignicoccus islandicus DSM 13165</name>
    <dbReference type="NCBI Taxonomy" id="940295"/>
    <lineage>
        <taxon>Archaea</taxon>
        <taxon>Thermoproteota</taxon>
        <taxon>Thermoprotei</taxon>
        <taxon>Desulfurococcales</taxon>
        <taxon>Desulfurococcaceae</taxon>
        <taxon>Ignicoccus</taxon>
    </lineage>
</organism>
<evidence type="ECO:0000256" key="3">
    <source>
        <dbReference type="ARBA" id="ARBA00023274"/>
    </source>
</evidence>
<sequence length="72" mass="8774">MGKIRINVVKRTARKLLNMYPDLFIRDFEHNKKVVNELIEVRSKKLRNQIAGYITHLKKVEERRQKIELEER</sequence>
<evidence type="ECO:0000256" key="1">
    <source>
        <dbReference type="ARBA" id="ARBA00010444"/>
    </source>
</evidence>
<dbReference type="GO" id="GO:0005840">
    <property type="term" value="C:ribosome"/>
    <property type="evidence" value="ECO:0007669"/>
    <property type="project" value="UniProtKB-KW"/>
</dbReference>
<dbReference type="Pfam" id="PF00833">
    <property type="entry name" value="Ribosomal_S17e"/>
    <property type="match status" value="1"/>
</dbReference>
<dbReference type="GeneID" id="30680249"/>
<dbReference type="InterPro" id="IPR018273">
    <property type="entry name" value="Ribosomal_eS17_CS"/>
</dbReference>
<dbReference type="PANTHER" id="PTHR10732">
    <property type="entry name" value="40S RIBOSOMAL PROTEIN S17"/>
    <property type="match status" value="1"/>
</dbReference>
<dbReference type="PANTHER" id="PTHR10732:SF0">
    <property type="entry name" value="40S RIBOSOMAL PROTEIN S17"/>
    <property type="match status" value="1"/>
</dbReference>
<comment type="similarity">
    <text evidence="1 4">Belongs to the eukaryotic ribosomal protein eS17 family.</text>
</comment>
<dbReference type="NCBIfam" id="NF002242">
    <property type="entry name" value="PRK01151.1"/>
    <property type="match status" value="1"/>
</dbReference>
<evidence type="ECO:0000256" key="2">
    <source>
        <dbReference type="ARBA" id="ARBA00022980"/>
    </source>
</evidence>
<dbReference type="Proteomes" id="UP000060778">
    <property type="component" value="Chromosome"/>
</dbReference>
<keyword evidence="3 4" id="KW-0687">Ribonucleoprotein</keyword>
<dbReference type="GO" id="GO:0005829">
    <property type="term" value="C:cytosol"/>
    <property type="evidence" value="ECO:0007669"/>
    <property type="project" value="UniProtKB-ARBA"/>
</dbReference>
<evidence type="ECO:0000313" key="6">
    <source>
        <dbReference type="Proteomes" id="UP000060778"/>
    </source>
</evidence>
<gene>
    <name evidence="5" type="primary">rps17E</name>
    <name evidence="4" type="synonym">rps17e</name>
    <name evidence="5" type="ORF">EYM_04285</name>
</gene>
<dbReference type="HAMAP" id="MF_00511">
    <property type="entry name" value="Ribosomal_eS17"/>
    <property type="match status" value="1"/>
</dbReference>
<dbReference type="OrthoDB" id="52479at2157"/>
<dbReference type="KEGG" id="iis:EYM_04285"/>
<dbReference type="GO" id="GO:0006412">
    <property type="term" value="P:translation"/>
    <property type="evidence" value="ECO:0007669"/>
    <property type="project" value="UniProtKB-UniRule"/>
</dbReference>
<keyword evidence="6" id="KW-1185">Reference proteome</keyword>
<dbReference type="GO" id="GO:1990904">
    <property type="term" value="C:ribonucleoprotein complex"/>
    <property type="evidence" value="ECO:0007669"/>
    <property type="project" value="UniProtKB-KW"/>
</dbReference>
<reference evidence="5 6" key="1">
    <citation type="submission" date="2013-11" db="EMBL/GenBank/DDBJ databases">
        <title>Comparative genomics of Ignicoccus.</title>
        <authorList>
            <person name="Podar M."/>
        </authorList>
    </citation>
    <scope>NUCLEOTIDE SEQUENCE [LARGE SCALE GENOMIC DNA]</scope>
    <source>
        <strain evidence="5 6">DSM 13165</strain>
    </source>
</reference>
<dbReference type="Gene3D" id="1.10.60.20">
    <property type="entry name" value="Ribosomal protein S17e-like"/>
    <property type="match status" value="1"/>
</dbReference>
<accession>A0A0U2M9M5</accession>
<evidence type="ECO:0000256" key="4">
    <source>
        <dbReference type="HAMAP-Rule" id="MF_00511"/>
    </source>
</evidence>
<keyword evidence="2 4" id="KW-0689">Ribosomal protein</keyword>
<name>A0A0U2M9M5_9CREN</name>
<proteinExistence type="inferred from homology"/>
<dbReference type="InterPro" id="IPR036401">
    <property type="entry name" value="Ribosomal_eS17_sf"/>
</dbReference>
<dbReference type="InterPro" id="IPR001210">
    <property type="entry name" value="Ribosomal_eS17"/>
</dbReference>
<dbReference type="AlphaFoldDB" id="A0A0U2M9M5"/>
<dbReference type="GO" id="GO:0003735">
    <property type="term" value="F:structural constituent of ribosome"/>
    <property type="evidence" value="ECO:0007669"/>
    <property type="project" value="InterPro"/>
</dbReference>
<dbReference type="RefSeq" id="WP_075049808.1">
    <property type="nucleotide sequence ID" value="NZ_CP006867.1"/>
</dbReference>
<dbReference type="EMBL" id="CP006867">
    <property type="protein sequence ID" value="ALU11741.1"/>
    <property type="molecule type" value="Genomic_DNA"/>
</dbReference>
<dbReference type="PROSITE" id="PS00712">
    <property type="entry name" value="RIBOSOMAL_S17E"/>
    <property type="match status" value="1"/>
</dbReference>